<keyword evidence="2" id="KW-0812">Transmembrane</keyword>
<feature type="compositionally biased region" description="Basic residues" evidence="1">
    <location>
        <begin position="205"/>
        <end position="220"/>
    </location>
</feature>
<dbReference type="STRING" id="341454.A0A4S2N3A6"/>
<keyword evidence="2" id="KW-0472">Membrane</keyword>
<feature type="domain" description="DUF6594" evidence="3">
    <location>
        <begin position="141"/>
        <end position="484"/>
    </location>
</feature>
<organism evidence="4 5">
    <name type="scientific">Ascodesmis nigricans</name>
    <dbReference type="NCBI Taxonomy" id="341454"/>
    <lineage>
        <taxon>Eukaryota</taxon>
        <taxon>Fungi</taxon>
        <taxon>Dikarya</taxon>
        <taxon>Ascomycota</taxon>
        <taxon>Pezizomycotina</taxon>
        <taxon>Pezizomycetes</taxon>
        <taxon>Pezizales</taxon>
        <taxon>Ascodesmidaceae</taxon>
        <taxon>Ascodesmis</taxon>
    </lineage>
</organism>
<feature type="compositionally biased region" description="Low complexity" evidence="1">
    <location>
        <begin position="388"/>
        <end position="399"/>
    </location>
</feature>
<dbReference type="EMBL" id="ML220113">
    <property type="protein sequence ID" value="TGZ83587.1"/>
    <property type="molecule type" value="Genomic_DNA"/>
</dbReference>
<evidence type="ECO:0000259" key="3">
    <source>
        <dbReference type="Pfam" id="PF20237"/>
    </source>
</evidence>
<proteinExistence type="predicted"/>
<feature type="transmembrane region" description="Helical" evidence="2">
    <location>
        <begin position="467"/>
        <end position="487"/>
    </location>
</feature>
<dbReference type="Proteomes" id="UP000298138">
    <property type="component" value="Unassembled WGS sequence"/>
</dbReference>
<feature type="transmembrane region" description="Helical" evidence="2">
    <location>
        <begin position="441"/>
        <end position="461"/>
    </location>
</feature>
<protein>
    <recommendedName>
        <fullName evidence="3">DUF6594 domain-containing protein</fullName>
    </recommendedName>
</protein>
<dbReference type="OrthoDB" id="3533814at2759"/>
<feature type="region of interest" description="Disordered" evidence="1">
    <location>
        <begin position="380"/>
        <end position="399"/>
    </location>
</feature>
<sequence length="495" mass="54296">MTIGCNTTPSGSTTTPHSTPLYPPLPHLRPHLIREPSRYGYPFPTFISARPRSDGSGGPNGSSRDSGNQGGTRQDGSGEVRIRISGDEEGQDFKTSAWEANNEGTGGRGGDAKTPVFSYKSDEPEHQLPEYMETAETIMTARAMHAHRNLTVFRRFGHLSMLSLLTQQKELARLEEMLMRAEDVGVYYQAEGSSSINLESVDVKTRRKRTRRRRKLRKRRMGESLNIPTLTRSSSSSSSSSSSISPSLSPSPPLPSPPTRTDLLHSLHTHLKSYYESLLLQDAVFTTLEPPRNSDTHVLHTLTAPTSETIYTPQHHDDLVQLGTTNRDSLEKLLSRVVSRVFRRRRVDAATLRRRFWPWGGGGMVGNNTHGHSSRINIHNSRGGDIGGSTTPSTTSLSDITSISSPYTRRLTRLVVALSTAALMLGPMAILKFVVDERWRLVWIAGFTVVLSVGVAFATGGRRGGGGGAEGVVVVVAAYAAVLVVFVEQEGRRER</sequence>
<dbReference type="AlphaFoldDB" id="A0A4S2N3A6"/>
<dbReference type="PANTHER" id="PTHR34502">
    <property type="entry name" value="DUF6594 DOMAIN-CONTAINING PROTEIN-RELATED"/>
    <property type="match status" value="1"/>
</dbReference>
<feature type="transmembrane region" description="Helical" evidence="2">
    <location>
        <begin position="414"/>
        <end position="434"/>
    </location>
</feature>
<feature type="compositionally biased region" description="Polar residues" evidence="1">
    <location>
        <begin position="61"/>
        <end position="75"/>
    </location>
</feature>
<keyword evidence="5" id="KW-1185">Reference proteome</keyword>
<dbReference type="InParanoid" id="A0A4S2N3A6"/>
<dbReference type="Pfam" id="PF20237">
    <property type="entry name" value="DUF6594"/>
    <property type="match status" value="1"/>
</dbReference>
<gene>
    <name evidence="4" type="ORF">EX30DRAFT_361641</name>
</gene>
<name>A0A4S2N3A6_9PEZI</name>
<feature type="region of interest" description="Disordered" evidence="1">
    <location>
        <begin position="43"/>
        <end position="113"/>
    </location>
</feature>
<feature type="compositionally biased region" description="Low complexity" evidence="1">
    <location>
        <begin position="7"/>
        <end position="20"/>
    </location>
</feature>
<evidence type="ECO:0000313" key="4">
    <source>
        <dbReference type="EMBL" id="TGZ83587.1"/>
    </source>
</evidence>
<dbReference type="PANTHER" id="PTHR34502:SF5">
    <property type="entry name" value="DUF6594 DOMAIN-CONTAINING PROTEIN"/>
    <property type="match status" value="1"/>
</dbReference>
<feature type="compositionally biased region" description="Pro residues" evidence="1">
    <location>
        <begin position="249"/>
        <end position="258"/>
    </location>
</feature>
<keyword evidence="2" id="KW-1133">Transmembrane helix</keyword>
<reference evidence="4 5" key="1">
    <citation type="submission" date="2019-04" db="EMBL/GenBank/DDBJ databases">
        <title>Comparative genomics and transcriptomics to analyze fruiting body development in filamentous ascomycetes.</title>
        <authorList>
            <consortium name="DOE Joint Genome Institute"/>
            <person name="Lutkenhaus R."/>
            <person name="Traeger S."/>
            <person name="Breuer J."/>
            <person name="Kuo A."/>
            <person name="Lipzen A."/>
            <person name="Pangilinan J."/>
            <person name="Dilworth D."/>
            <person name="Sandor L."/>
            <person name="Poggeler S."/>
            <person name="Barry K."/>
            <person name="Grigoriev I.V."/>
            <person name="Nowrousian M."/>
        </authorList>
    </citation>
    <scope>NUCLEOTIDE SEQUENCE [LARGE SCALE GENOMIC DNA]</scope>
    <source>
        <strain evidence="4 5">CBS 389.68</strain>
    </source>
</reference>
<feature type="region of interest" description="Disordered" evidence="1">
    <location>
        <begin position="201"/>
        <end position="263"/>
    </location>
</feature>
<feature type="compositionally biased region" description="Basic and acidic residues" evidence="1">
    <location>
        <begin position="76"/>
        <end position="86"/>
    </location>
</feature>
<dbReference type="InterPro" id="IPR046529">
    <property type="entry name" value="DUF6594"/>
</dbReference>
<feature type="region of interest" description="Disordered" evidence="1">
    <location>
        <begin position="1"/>
        <end position="31"/>
    </location>
</feature>
<accession>A0A4S2N3A6</accession>
<feature type="compositionally biased region" description="Low complexity" evidence="1">
    <location>
        <begin position="233"/>
        <end position="248"/>
    </location>
</feature>
<evidence type="ECO:0000313" key="5">
    <source>
        <dbReference type="Proteomes" id="UP000298138"/>
    </source>
</evidence>
<evidence type="ECO:0000256" key="1">
    <source>
        <dbReference type="SAM" id="MobiDB-lite"/>
    </source>
</evidence>
<evidence type="ECO:0000256" key="2">
    <source>
        <dbReference type="SAM" id="Phobius"/>
    </source>
</evidence>